<comment type="pathway">
    <text evidence="11">Phospholipid metabolism; phosphatidylethanolamine biosynthesis; phosphatidylethanolamine from CDP-diacylglycerol: step 2/2.</text>
</comment>
<evidence type="ECO:0000256" key="8">
    <source>
        <dbReference type="ARBA" id="ARBA00023239"/>
    </source>
</evidence>
<comment type="PTM">
    <text evidence="11">Is synthesized initially as an inactive proenzyme. Formation of the active enzyme involves a self-maturation process in which the active site pyruvoyl group is generated from an internal serine residue via an autocatalytic post-translational modification. Two non-identical subunits are generated from the proenzyme in this reaction, and the pyruvate is formed at the N-terminus of the alpha chain, which is derived from the carboxyl end of the proenzyme. The post-translation cleavage follows an unusual pathway, termed non-hydrolytic serinolysis, in which the side chain hydroxyl group of the serine supplies its oxygen atom to form the C-terminus of the beta chain, while the remainder of the serine residue undergoes an oxidative deamination to produce ammonia and the pyruvoyl prosthetic group on the alpha chain.</text>
</comment>
<keyword evidence="8 11" id="KW-0456">Lyase</keyword>
<keyword evidence="6 11" id="KW-0865">Zymogen</keyword>
<dbReference type="PANTHER" id="PTHR35809">
    <property type="entry name" value="ARCHAETIDYLSERINE DECARBOXYLASE PROENZYME-RELATED"/>
    <property type="match status" value="1"/>
</dbReference>
<dbReference type="InterPro" id="IPR003817">
    <property type="entry name" value="PS_Dcarbxylase"/>
</dbReference>
<comment type="cofactor">
    <cofactor evidence="11">
        <name>pyruvate</name>
        <dbReference type="ChEBI" id="CHEBI:15361"/>
    </cofactor>
    <text evidence="11">Binds 1 pyruvoyl group covalently per subunit.</text>
</comment>
<feature type="active site" description="Schiff-base intermediate with substrate; via pyruvic acid" evidence="11">
    <location>
        <position position="186"/>
    </location>
</feature>
<evidence type="ECO:0000256" key="2">
    <source>
        <dbReference type="ARBA" id="ARBA00022516"/>
    </source>
</evidence>
<feature type="site" description="Cleavage (non-hydrolytic); by autocatalysis" evidence="11">
    <location>
        <begin position="185"/>
        <end position="186"/>
    </location>
</feature>
<evidence type="ECO:0000313" key="13">
    <source>
        <dbReference type="EMBL" id="QOL19525.1"/>
    </source>
</evidence>
<evidence type="ECO:0000256" key="10">
    <source>
        <dbReference type="ARBA" id="ARBA00023317"/>
    </source>
</evidence>
<evidence type="ECO:0000256" key="12">
    <source>
        <dbReference type="SAM" id="Phobius"/>
    </source>
</evidence>
<comment type="subcellular location">
    <subcellularLocation>
        <location evidence="11">Cell membrane</location>
        <topology evidence="11">Peripheral membrane protein</topology>
    </subcellularLocation>
</comment>
<evidence type="ECO:0000256" key="4">
    <source>
        <dbReference type="ARBA" id="ARBA00023098"/>
    </source>
</evidence>
<dbReference type="UniPathway" id="UPA00558">
    <property type="reaction ID" value="UER00616"/>
</dbReference>
<keyword evidence="12" id="KW-0812">Transmembrane</keyword>
<comment type="subunit">
    <text evidence="11">Heterodimer of a large membrane-associated beta subunit and a small pyruvoyl-containing alpha subunit.</text>
</comment>
<keyword evidence="2 11" id="KW-0444">Lipid biosynthesis</keyword>
<dbReference type="Pfam" id="PF02666">
    <property type="entry name" value="PS_Dcarbxylase"/>
    <property type="match status" value="1"/>
</dbReference>
<feature type="chain" id="PRO_5033193355" description="Phosphatidylserine decarboxylase alpha chain" evidence="11">
    <location>
        <begin position="186"/>
        <end position="228"/>
    </location>
</feature>
<reference evidence="13 14" key="1">
    <citation type="submission" date="2020-06" db="EMBL/GenBank/DDBJ databases">
        <title>The endosymbiont of the kinetoplastid Bodo saltans is a Paracaedibacter-like alpha-proteobacterium possessing a putative toxin-antitoxin system.</title>
        <authorList>
            <person name="Midha S."/>
            <person name="Rigden D.J."/>
            <person name="Siozios S."/>
            <person name="Hurst G.D.D."/>
            <person name="Jackson A.P."/>
        </authorList>
    </citation>
    <scope>NUCLEOTIDE SEQUENCE [LARGE SCALE GENOMIC DNA]</scope>
    <source>
        <strain evidence="13">Lake Konstanz</strain>
    </source>
</reference>
<evidence type="ECO:0000313" key="14">
    <source>
        <dbReference type="Proteomes" id="UP000594001"/>
    </source>
</evidence>
<keyword evidence="4 11" id="KW-0443">Lipid metabolism</keyword>
<evidence type="ECO:0000256" key="3">
    <source>
        <dbReference type="ARBA" id="ARBA00022793"/>
    </source>
</evidence>
<keyword evidence="9 11" id="KW-1208">Phospholipid metabolism</keyword>
<proteinExistence type="inferred from homology"/>
<feature type="chain" id="PRO_5033193356" description="Phosphatidylserine decarboxylase beta chain" evidence="11">
    <location>
        <begin position="1"/>
        <end position="185"/>
    </location>
</feature>
<keyword evidence="10 11" id="KW-0670">Pyruvate</keyword>
<dbReference type="Proteomes" id="UP000594001">
    <property type="component" value="Chromosome"/>
</dbReference>
<accession>A0A7L9RSY4</accession>
<dbReference type="NCBIfam" id="NF003678">
    <property type="entry name" value="PRK05305.1-2"/>
    <property type="match status" value="1"/>
</dbReference>
<organism evidence="13 14">
    <name type="scientific">Candidatus Bodocaedibacter vickermanii</name>
    <dbReference type="NCBI Taxonomy" id="2741701"/>
    <lineage>
        <taxon>Bacteria</taxon>
        <taxon>Pseudomonadati</taxon>
        <taxon>Pseudomonadota</taxon>
        <taxon>Alphaproteobacteria</taxon>
        <taxon>Holosporales</taxon>
        <taxon>Candidatus Paracaedibacteraceae</taxon>
        <taxon>Candidatus Bodocaedibacter</taxon>
    </lineage>
</organism>
<evidence type="ECO:0000256" key="11">
    <source>
        <dbReference type="HAMAP-Rule" id="MF_00664"/>
    </source>
</evidence>
<keyword evidence="1 11" id="KW-1003">Cell membrane</keyword>
<keyword evidence="7 11" id="KW-0594">Phospholipid biosynthesis</keyword>
<dbReference type="NCBIfam" id="NF003685">
    <property type="entry name" value="PRK05305.2-5"/>
    <property type="match status" value="1"/>
</dbReference>
<evidence type="ECO:0000256" key="7">
    <source>
        <dbReference type="ARBA" id="ARBA00023209"/>
    </source>
</evidence>
<evidence type="ECO:0000256" key="1">
    <source>
        <dbReference type="ARBA" id="ARBA00022475"/>
    </source>
</evidence>
<dbReference type="GO" id="GO:0004609">
    <property type="term" value="F:phosphatidylserine decarboxylase activity"/>
    <property type="evidence" value="ECO:0007669"/>
    <property type="project" value="UniProtKB-UniRule"/>
</dbReference>
<dbReference type="AlphaFoldDB" id="A0A7L9RSY4"/>
<comment type="similarity">
    <text evidence="11">Belongs to the phosphatidylserine decarboxylase family. PSD-A subfamily.</text>
</comment>
<dbReference type="PANTHER" id="PTHR35809:SF1">
    <property type="entry name" value="ARCHAETIDYLSERINE DECARBOXYLASE PROENZYME-RELATED"/>
    <property type="match status" value="1"/>
</dbReference>
<keyword evidence="14" id="KW-1185">Reference proteome</keyword>
<dbReference type="GO" id="GO:0006646">
    <property type="term" value="P:phosphatidylethanolamine biosynthetic process"/>
    <property type="evidence" value="ECO:0007669"/>
    <property type="project" value="UniProtKB-UniRule"/>
</dbReference>
<keyword evidence="12" id="KW-1133">Transmembrane helix</keyword>
<dbReference type="EMBL" id="CP054719">
    <property type="protein sequence ID" value="QOL19525.1"/>
    <property type="molecule type" value="Genomic_DNA"/>
</dbReference>
<keyword evidence="3 11" id="KW-0210">Decarboxylase</keyword>
<sequence>MFDRFLVPIHREGWPFVAIFAGVTFILALMSTFLGFVGAILTVWCYAFFRDPERITPIGDNWVISPADGVVTAIETVSIPDELEMKEKTCTRISIFLSVFDVHINRVPCAGTIKKIWYYPGSFLNASLDKASEFNERQAFKIVTPDGKEVGFVQIAGLIARRIVSFVKEGDSMQTGQRFGLIRFGSRMDVYLPKGVAPLVIKGQKMIAGETILADLMIKGEAREGQIR</sequence>
<comment type="catalytic activity">
    <reaction evidence="11">
        <text>a 1,2-diacyl-sn-glycero-3-phospho-L-serine + H(+) = a 1,2-diacyl-sn-glycero-3-phosphoethanolamine + CO2</text>
        <dbReference type="Rhea" id="RHEA:20828"/>
        <dbReference type="ChEBI" id="CHEBI:15378"/>
        <dbReference type="ChEBI" id="CHEBI:16526"/>
        <dbReference type="ChEBI" id="CHEBI:57262"/>
        <dbReference type="ChEBI" id="CHEBI:64612"/>
        <dbReference type="EC" id="4.1.1.65"/>
    </reaction>
</comment>
<protein>
    <recommendedName>
        <fullName evidence="11">Phosphatidylserine decarboxylase proenzyme</fullName>
        <ecNumber evidence="11">4.1.1.65</ecNumber>
    </recommendedName>
    <component>
        <recommendedName>
            <fullName evidence="11">Phosphatidylserine decarboxylase alpha chain</fullName>
        </recommendedName>
    </component>
    <component>
        <recommendedName>
            <fullName evidence="11">Phosphatidylserine decarboxylase beta chain</fullName>
        </recommendedName>
    </component>
</protein>
<dbReference type="NCBIfam" id="NF003677">
    <property type="entry name" value="PRK05305.1-1"/>
    <property type="match status" value="1"/>
</dbReference>
<feature type="modified residue" description="Pyruvic acid (Ser); by autocatalysis" evidence="11">
    <location>
        <position position="186"/>
    </location>
</feature>
<evidence type="ECO:0000256" key="5">
    <source>
        <dbReference type="ARBA" id="ARBA00023136"/>
    </source>
</evidence>
<dbReference type="EC" id="4.1.1.65" evidence="11"/>
<dbReference type="NCBIfam" id="NF003679">
    <property type="entry name" value="PRK05305.1-3"/>
    <property type="match status" value="1"/>
</dbReference>
<keyword evidence="5 11" id="KW-0472">Membrane</keyword>
<dbReference type="KEGG" id="pbal:CPBP_00287"/>
<comment type="function">
    <text evidence="11">Catalyzes the formation of phosphatidylethanolamine (PtdEtn) from phosphatidylserine (PtdSer).</text>
</comment>
<name>A0A7L9RSY4_9PROT</name>
<dbReference type="RefSeq" id="WP_350332277.1">
    <property type="nucleotide sequence ID" value="NZ_CP054719.1"/>
</dbReference>
<evidence type="ECO:0000256" key="9">
    <source>
        <dbReference type="ARBA" id="ARBA00023264"/>
    </source>
</evidence>
<feature type="transmembrane region" description="Helical" evidence="12">
    <location>
        <begin position="16"/>
        <end position="49"/>
    </location>
</feature>
<evidence type="ECO:0000256" key="6">
    <source>
        <dbReference type="ARBA" id="ARBA00023145"/>
    </source>
</evidence>
<dbReference type="InterPro" id="IPR033175">
    <property type="entry name" value="PSD-A"/>
</dbReference>
<dbReference type="HAMAP" id="MF_00664">
    <property type="entry name" value="PS_decarb_PSD_A"/>
    <property type="match status" value="1"/>
</dbReference>
<gene>
    <name evidence="11 13" type="primary">psd</name>
    <name evidence="13" type="ORF">CPBP_00287</name>
</gene>
<dbReference type="GO" id="GO:0005886">
    <property type="term" value="C:plasma membrane"/>
    <property type="evidence" value="ECO:0007669"/>
    <property type="project" value="UniProtKB-SubCell"/>
</dbReference>